<feature type="region of interest" description="Disordered" evidence="1">
    <location>
        <begin position="116"/>
        <end position="137"/>
    </location>
</feature>
<comment type="caution">
    <text evidence="2">The sequence shown here is derived from an EMBL/GenBank/DDBJ whole genome shotgun (WGS) entry which is preliminary data.</text>
</comment>
<evidence type="ECO:0000313" key="2">
    <source>
        <dbReference type="EMBL" id="GGK28122.1"/>
    </source>
</evidence>
<reference evidence="3" key="1">
    <citation type="journal article" date="2019" name="Int. J. Syst. Evol. Microbiol.">
        <title>The Global Catalogue of Microorganisms (GCM) 10K type strain sequencing project: providing services to taxonomists for standard genome sequencing and annotation.</title>
        <authorList>
            <consortium name="The Broad Institute Genomics Platform"/>
            <consortium name="The Broad Institute Genome Sequencing Center for Infectious Disease"/>
            <person name="Wu L."/>
            <person name="Ma J."/>
        </authorList>
    </citation>
    <scope>NUCLEOTIDE SEQUENCE [LARGE SCALE GENOMIC DNA]</scope>
    <source>
        <strain evidence="3">CGMCC 4.7275</strain>
    </source>
</reference>
<dbReference type="EMBL" id="BMMV01000036">
    <property type="protein sequence ID" value="GGK28122.1"/>
    <property type="molecule type" value="Genomic_DNA"/>
</dbReference>
<gene>
    <name evidence="2" type="ORF">GCM10011583_70150</name>
</gene>
<accession>A0ABQ2EVD8</accession>
<proteinExistence type="predicted"/>
<evidence type="ECO:0000256" key="1">
    <source>
        <dbReference type="SAM" id="MobiDB-lite"/>
    </source>
</evidence>
<evidence type="ECO:0000313" key="3">
    <source>
        <dbReference type="Proteomes" id="UP000660265"/>
    </source>
</evidence>
<name>A0ABQ2EVD8_9ACTN</name>
<organism evidence="2 3">
    <name type="scientific">Streptomyces camponoticapitis</name>
    <dbReference type="NCBI Taxonomy" id="1616125"/>
    <lineage>
        <taxon>Bacteria</taxon>
        <taxon>Bacillati</taxon>
        <taxon>Actinomycetota</taxon>
        <taxon>Actinomycetes</taxon>
        <taxon>Kitasatosporales</taxon>
        <taxon>Streptomycetaceae</taxon>
        <taxon>Streptomyces</taxon>
    </lineage>
</organism>
<keyword evidence="3" id="KW-1185">Reference proteome</keyword>
<protein>
    <submittedName>
        <fullName evidence="2">Uncharacterized protein</fullName>
    </submittedName>
</protein>
<sequence>MHRAAWVFHGECANHTKKYRLNGTSYVAVGRTRKAGPRHPTLVELRLHGRAPRRPARPGRVRAVPDPITDIRDLCRGRFSSKEVRARKAVRRLHRGSATKATEYLAARAVEALASPVDPRKSGSPVQLVGADGGGSGEGAAGFEVELGAVDEPREDAGAFALDEFLGQVVDLA</sequence>
<dbReference type="Proteomes" id="UP000660265">
    <property type="component" value="Unassembled WGS sequence"/>
</dbReference>